<dbReference type="PANTHER" id="PTHR43308">
    <property type="entry name" value="OUTER MEMBRANE PROTEIN ALPHA-RELATED"/>
    <property type="match status" value="1"/>
</dbReference>
<dbReference type="InterPro" id="IPR025883">
    <property type="entry name" value="Cadherin-like_domain"/>
</dbReference>
<evidence type="ECO:0000259" key="1">
    <source>
        <dbReference type="PROSITE" id="PS51272"/>
    </source>
</evidence>
<keyword evidence="3" id="KW-1185">Reference proteome</keyword>
<evidence type="ECO:0000313" key="3">
    <source>
        <dbReference type="Proteomes" id="UP000289856"/>
    </source>
</evidence>
<dbReference type="EMBL" id="AP019400">
    <property type="protein sequence ID" value="BBI36745.1"/>
    <property type="molecule type" value="Genomic_DNA"/>
</dbReference>
<accession>A0A3T1DFR5</accession>
<organism evidence="2 3">
    <name type="scientific">Cohnella abietis</name>
    <dbReference type="NCBI Taxonomy" id="2507935"/>
    <lineage>
        <taxon>Bacteria</taxon>
        <taxon>Bacillati</taxon>
        <taxon>Bacillota</taxon>
        <taxon>Bacilli</taxon>
        <taxon>Bacillales</taxon>
        <taxon>Paenibacillaceae</taxon>
        <taxon>Cohnella</taxon>
    </lineage>
</organism>
<reference evidence="2 3" key="1">
    <citation type="submission" date="2019-01" db="EMBL/GenBank/DDBJ databases">
        <title>Complete genome sequence of Cohnella hallensis HS21 isolated from Korean fir (Abies koreana) rhizospheric soil.</title>
        <authorList>
            <person name="Jiang L."/>
            <person name="Kang S.W."/>
            <person name="Kim S."/>
            <person name="Jung J."/>
            <person name="Kim C.Y."/>
            <person name="Kim D.H."/>
            <person name="Kim S.W."/>
            <person name="Lee J."/>
        </authorList>
    </citation>
    <scope>NUCLEOTIDE SEQUENCE [LARGE SCALE GENOMIC DNA]</scope>
    <source>
        <strain evidence="2 3">HS21</strain>
    </source>
</reference>
<evidence type="ECO:0000313" key="2">
    <source>
        <dbReference type="EMBL" id="BBI36745.1"/>
    </source>
</evidence>
<dbReference type="RefSeq" id="WP_162309414.1">
    <property type="nucleotide sequence ID" value="NZ_AP019400.1"/>
</dbReference>
<dbReference type="Proteomes" id="UP000289856">
    <property type="component" value="Chromosome"/>
</dbReference>
<sequence length="715" mass="76069">MRANRIAMIWITIFLLVFMMLQGTQRTALASGWSTAWNVAGPGTTSIIPNHDNNGFLFKYNLQDQSVWYGQSWTISSIATESNTFEFDWHYSGMHAWYMTQAKLTAFVTHADGSTDSTNLYRPADVSGGFDVSGNSSLSVNQGDEFGFIIYGSNFDSNDLLSGSLEINYLSQSDNSLLSLLLSSGTLSPSFEPMITSYTASVNNSVDSLTATPVLYNTKATVTINGSAATSGQPSQAVTLQIGDNPIDVVVTAQNGATNTYTVHVTRAANVYTPPVPSGDDTLSGLILSSGTLSPTFTPLITNYTVMVANSVNSLNVTPVLSSTKATVTINGSAVTSDQPSEAIGLTVGSNVIPIVVTAEDGTSKTYRVTVTRDAQTGLPGDDGSVGPSFKPVTSDNGQLSIPKGQAGEVSLRNEVKVIIPADSSAKDFNITIEKLLDTQNLLSSKEVLVSPIFEILKSFSENFNRPVTLTFAFDPSSLIGDQKPVVFYYDETKKVWVEVGGVVDGAQIVVNVNHFTKYAVFAVRGTPEAPTTDTGLKISDISGHWAEAHIKKALDEGIVTGYPDGTFKPNHSITLAEFVVMLANALKLQGNGAQLTFADSNKIGAWARKAVSLAVDKGIIIGYHDGSFRPNTEITRAEMAVMIAKALGKSGDANAATGFADERDIAPWARGSVAYLKKAGIVNGNGGNRFAPQDHATRAEAVAILLNILALKNK</sequence>
<dbReference type="Gene3D" id="2.60.220.30">
    <property type="match status" value="1"/>
</dbReference>
<dbReference type="AlphaFoldDB" id="A0A3T1DFR5"/>
<protein>
    <recommendedName>
        <fullName evidence="1">SLH domain-containing protein</fullName>
    </recommendedName>
</protein>
<dbReference type="InterPro" id="IPR001119">
    <property type="entry name" value="SLH_dom"/>
</dbReference>
<feature type="domain" description="SLH" evidence="1">
    <location>
        <begin position="595"/>
        <end position="658"/>
    </location>
</feature>
<name>A0A3T1DFR5_9BACL</name>
<feature type="domain" description="SLH" evidence="1">
    <location>
        <begin position="534"/>
        <end position="594"/>
    </location>
</feature>
<proteinExistence type="predicted"/>
<gene>
    <name evidence="2" type="ORF">KCTCHS21_61440</name>
</gene>
<feature type="domain" description="SLH" evidence="1">
    <location>
        <begin position="660"/>
        <end position="715"/>
    </location>
</feature>
<dbReference type="Pfam" id="PF12733">
    <property type="entry name" value="Cadherin-like"/>
    <property type="match status" value="2"/>
</dbReference>
<dbReference type="PROSITE" id="PS51272">
    <property type="entry name" value="SLH"/>
    <property type="match status" value="3"/>
</dbReference>
<dbReference type="Pfam" id="PF00395">
    <property type="entry name" value="SLH"/>
    <property type="match status" value="3"/>
</dbReference>
<dbReference type="InterPro" id="IPR051465">
    <property type="entry name" value="Cell_Envelope_Struct_Comp"/>
</dbReference>
<dbReference type="KEGG" id="cohn:KCTCHS21_61440"/>